<organism evidence="2 3">
    <name type="scientific">Mycolicibacterium boenickei</name>
    <dbReference type="NCBI Taxonomy" id="146017"/>
    <lineage>
        <taxon>Bacteria</taxon>
        <taxon>Bacillati</taxon>
        <taxon>Actinomycetota</taxon>
        <taxon>Actinomycetes</taxon>
        <taxon>Mycobacteriales</taxon>
        <taxon>Mycobacteriaceae</taxon>
        <taxon>Mycolicibacterium</taxon>
    </lineage>
</organism>
<gene>
    <name evidence="2" type="ORF">MBOE_21450</name>
</gene>
<evidence type="ECO:0000313" key="3">
    <source>
        <dbReference type="Proteomes" id="UP000466683"/>
    </source>
</evidence>
<feature type="compositionally biased region" description="Acidic residues" evidence="1">
    <location>
        <begin position="1"/>
        <end position="32"/>
    </location>
</feature>
<evidence type="ECO:0000256" key="1">
    <source>
        <dbReference type="SAM" id="MobiDB-lite"/>
    </source>
</evidence>
<accession>A0ABN5Z8I4</accession>
<keyword evidence="3" id="KW-1185">Reference proteome</keyword>
<sequence length="62" mass="6318">MIGAPDDDSGADDADMDADGVDESADSADSADEQAAAEPITAKAASPQKVVRRNVCFMAMTV</sequence>
<evidence type="ECO:0000313" key="2">
    <source>
        <dbReference type="EMBL" id="BBX90496.1"/>
    </source>
</evidence>
<feature type="region of interest" description="Disordered" evidence="1">
    <location>
        <begin position="1"/>
        <end position="46"/>
    </location>
</feature>
<reference evidence="2 3" key="1">
    <citation type="journal article" date="2019" name="Emerg. Microbes Infect.">
        <title>Comprehensive subspecies identification of 175 nontuberculous mycobacteria species based on 7547 genomic profiles.</title>
        <authorList>
            <person name="Matsumoto Y."/>
            <person name="Kinjo T."/>
            <person name="Motooka D."/>
            <person name="Nabeya D."/>
            <person name="Jung N."/>
            <person name="Uechi K."/>
            <person name="Horii T."/>
            <person name="Iida T."/>
            <person name="Fujita J."/>
            <person name="Nakamura S."/>
        </authorList>
    </citation>
    <scope>NUCLEOTIDE SEQUENCE [LARGE SCALE GENOMIC DNA]</scope>
    <source>
        <strain evidence="2 3">JCM 15653</strain>
    </source>
</reference>
<proteinExistence type="predicted"/>
<name>A0ABN5Z8I4_9MYCO</name>
<dbReference type="Proteomes" id="UP000466683">
    <property type="component" value="Chromosome"/>
</dbReference>
<dbReference type="EMBL" id="AP022579">
    <property type="protein sequence ID" value="BBX90496.1"/>
    <property type="molecule type" value="Genomic_DNA"/>
</dbReference>
<protein>
    <submittedName>
        <fullName evidence="2">Uncharacterized protein</fullName>
    </submittedName>
</protein>